<comment type="caution">
    <text evidence="1">The sequence shown here is derived from an EMBL/GenBank/DDBJ whole genome shotgun (WGS) entry which is preliminary data.</text>
</comment>
<proteinExistence type="predicted"/>
<dbReference type="AlphaFoldDB" id="A0AAV7QPN9"/>
<gene>
    <name evidence="1" type="ORF">NDU88_008363</name>
</gene>
<evidence type="ECO:0000313" key="1">
    <source>
        <dbReference type="EMBL" id="KAJ1142035.1"/>
    </source>
</evidence>
<reference evidence="1" key="1">
    <citation type="journal article" date="2022" name="bioRxiv">
        <title>Sequencing and chromosome-scale assembly of the giantPleurodeles waltlgenome.</title>
        <authorList>
            <person name="Brown T."/>
            <person name="Elewa A."/>
            <person name="Iarovenko S."/>
            <person name="Subramanian E."/>
            <person name="Araus A.J."/>
            <person name="Petzold A."/>
            <person name="Susuki M."/>
            <person name="Suzuki K.-i.T."/>
            <person name="Hayashi T."/>
            <person name="Toyoda A."/>
            <person name="Oliveira C."/>
            <person name="Osipova E."/>
            <person name="Leigh N.D."/>
            <person name="Simon A."/>
            <person name="Yun M.H."/>
        </authorList>
    </citation>
    <scope>NUCLEOTIDE SEQUENCE</scope>
    <source>
        <strain evidence="1">20211129_DDA</strain>
        <tissue evidence="1">Liver</tissue>
    </source>
</reference>
<evidence type="ECO:0000313" key="2">
    <source>
        <dbReference type="Proteomes" id="UP001066276"/>
    </source>
</evidence>
<dbReference type="Proteomes" id="UP001066276">
    <property type="component" value="Chromosome 6"/>
</dbReference>
<protein>
    <submittedName>
        <fullName evidence="1">Uncharacterized protein</fullName>
    </submittedName>
</protein>
<sequence>MVVERARPLLIPLSEVVEATAQDECLQLAITATRTGNWRALQRPDAFRTQEAQARLHALFNIRQELSVSEDGCLLRGLRLVIPLSLTTRTVSLAHGAHQA</sequence>
<accession>A0AAV7QPN9</accession>
<organism evidence="1 2">
    <name type="scientific">Pleurodeles waltl</name>
    <name type="common">Iberian ribbed newt</name>
    <dbReference type="NCBI Taxonomy" id="8319"/>
    <lineage>
        <taxon>Eukaryota</taxon>
        <taxon>Metazoa</taxon>
        <taxon>Chordata</taxon>
        <taxon>Craniata</taxon>
        <taxon>Vertebrata</taxon>
        <taxon>Euteleostomi</taxon>
        <taxon>Amphibia</taxon>
        <taxon>Batrachia</taxon>
        <taxon>Caudata</taxon>
        <taxon>Salamandroidea</taxon>
        <taxon>Salamandridae</taxon>
        <taxon>Pleurodelinae</taxon>
        <taxon>Pleurodeles</taxon>
    </lineage>
</organism>
<name>A0AAV7QPN9_PLEWA</name>
<dbReference type="EMBL" id="JANPWB010000010">
    <property type="protein sequence ID" value="KAJ1142035.1"/>
    <property type="molecule type" value="Genomic_DNA"/>
</dbReference>
<keyword evidence="2" id="KW-1185">Reference proteome</keyword>